<dbReference type="PANTHER" id="PTHR44591">
    <property type="entry name" value="STRESS RESPONSE REGULATOR PROTEIN 1"/>
    <property type="match status" value="1"/>
</dbReference>
<feature type="domain" description="Response regulatory" evidence="3">
    <location>
        <begin position="11"/>
        <end position="120"/>
    </location>
</feature>
<dbReference type="AlphaFoldDB" id="A0A917J200"/>
<dbReference type="SUPFAM" id="SSF52172">
    <property type="entry name" value="CheY-like"/>
    <property type="match status" value="1"/>
</dbReference>
<dbReference type="EMBL" id="BMIB01000003">
    <property type="protein sequence ID" value="GGH73368.1"/>
    <property type="molecule type" value="Genomic_DNA"/>
</dbReference>
<proteinExistence type="predicted"/>
<reference evidence="4" key="2">
    <citation type="submission" date="2020-09" db="EMBL/GenBank/DDBJ databases">
        <authorList>
            <person name="Sun Q."/>
            <person name="Zhou Y."/>
        </authorList>
    </citation>
    <scope>NUCLEOTIDE SEQUENCE</scope>
    <source>
        <strain evidence="4">CGMCC 1.15290</strain>
    </source>
</reference>
<sequence length="120" mass="13565">MESGKSEDALEVLLADDDREDIIFFSDAINEAFEGITLRTVENGLLLMQLLQKYMPDILFLDAHMPCMDGKECIKSIRADKRFDALPVIIYSGMDMPDIISGFYRAGPIITLLSPQQWMS</sequence>
<evidence type="ECO:0000313" key="4">
    <source>
        <dbReference type="EMBL" id="GGH73368.1"/>
    </source>
</evidence>
<dbReference type="InterPro" id="IPR001789">
    <property type="entry name" value="Sig_transdc_resp-reg_receiver"/>
</dbReference>
<feature type="modified residue" description="4-aspartylphosphate" evidence="2">
    <location>
        <position position="62"/>
    </location>
</feature>
<dbReference type="Proteomes" id="UP000627292">
    <property type="component" value="Unassembled WGS sequence"/>
</dbReference>
<evidence type="ECO:0000256" key="1">
    <source>
        <dbReference type="ARBA" id="ARBA00022553"/>
    </source>
</evidence>
<accession>A0A917J200</accession>
<comment type="caution">
    <text evidence="4">The sequence shown here is derived from an EMBL/GenBank/DDBJ whole genome shotgun (WGS) entry which is preliminary data.</text>
</comment>
<dbReference type="Gene3D" id="3.40.50.2300">
    <property type="match status" value="1"/>
</dbReference>
<dbReference type="Pfam" id="PF00072">
    <property type="entry name" value="Response_reg"/>
    <property type="match status" value="1"/>
</dbReference>
<dbReference type="InterPro" id="IPR011006">
    <property type="entry name" value="CheY-like_superfamily"/>
</dbReference>
<dbReference type="PANTHER" id="PTHR44591:SF3">
    <property type="entry name" value="RESPONSE REGULATORY DOMAIN-CONTAINING PROTEIN"/>
    <property type="match status" value="1"/>
</dbReference>
<gene>
    <name evidence="4" type="ORF">GCM10011379_34810</name>
</gene>
<evidence type="ECO:0000259" key="3">
    <source>
        <dbReference type="PROSITE" id="PS50110"/>
    </source>
</evidence>
<name>A0A917J200_9BACT</name>
<evidence type="ECO:0000256" key="2">
    <source>
        <dbReference type="PROSITE-ProRule" id="PRU00169"/>
    </source>
</evidence>
<dbReference type="InterPro" id="IPR050595">
    <property type="entry name" value="Bact_response_regulator"/>
</dbReference>
<evidence type="ECO:0000313" key="5">
    <source>
        <dbReference type="Proteomes" id="UP000627292"/>
    </source>
</evidence>
<keyword evidence="5" id="KW-1185">Reference proteome</keyword>
<reference evidence="4" key="1">
    <citation type="journal article" date="2014" name="Int. J. Syst. Evol. Microbiol.">
        <title>Complete genome sequence of Corynebacterium casei LMG S-19264T (=DSM 44701T), isolated from a smear-ripened cheese.</title>
        <authorList>
            <consortium name="US DOE Joint Genome Institute (JGI-PGF)"/>
            <person name="Walter F."/>
            <person name="Albersmeier A."/>
            <person name="Kalinowski J."/>
            <person name="Ruckert C."/>
        </authorList>
    </citation>
    <scope>NUCLEOTIDE SEQUENCE</scope>
    <source>
        <strain evidence="4">CGMCC 1.15290</strain>
    </source>
</reference>
<keyword evidence="1 2" id="KW-0597">Phosphoprotein</keyword>
<organism evidence="4 5">
    <name type="scientific">Filimonas zeae</name>
    <dbReference type="NCBI Taxonomy" id="1737353"/>
    <lineage>
        <taxon>Bacteria</taxon>
        <taxon>Pseudomonadati</taxon>
        <taxon>Bacteroidota</taxon>
        <taxon>Chitinophagia</taxon>
        <taxon>Chitinophagales</taxon>
        <taxon>Chitinophagaceae</taxon>
        <taxon>Filimonas</taxon>
    </lineage>
</organism>
<dbReference type="RefSeq" id="WP_188954562.1">
    <property type="nucleotide sequence ID" value="NZ_BMIB01000003.1"/>
</dbReference>
<dbReference type="GO" id="GO:0000160">
    <property type="term" value="P:phosphorelay signal transduction system"/>
    <property type="evidence" value="ECO:0007669"/>
    <property type="project" value="InterPro"/>
</dbReference>
<protein>
    <recommendedName>
        <fullName evidence="3">Response regulatory domain-containing protein</fullName>
    </recommendedName>
</protein>
<dbReference type="PROSITE" id="PS50110">
    <property type="entry name" value="RESPONSE_REGULATORY"/>
    <property type="match status" value="1"/>
</dbReference>